<evidence type="ECO:0000313" key="1">
    <source>
        <dbReference type="EMBL" id="GBG35394.1"/>
    </source>
</evidence>
<name>A0A401IP46_9VIRU</name>
<proteinExistence type="predicted"/>
<comment type="caution">
    <text evidence="1">The sequence shown here is derived from an EMBL/GenBank/DDBJ whole genome shotgun (WGS) entry which is preliminary data.</text>
</comment>
<organism evidence="1">
    <name type="scientific">Hemigrapsus takanoi nimavirus</name>
    <dbReference type="NCBI Taxonomy" id="2133792"/>
    <lineage>
        <taxon>Viruses</taxon>
        <taxon>Viruses incertae sedis</taxon>
        <taxon>Naldaviricetes</taxon>
        <taxon>Nimaviridae</taxon>
    </lineage>
</organism>
<accession>A0A401IP46</accession>
<reference evidence="1" key="1">
    <citation type="journal article" date="2018" name="J. Virol.">
        <title>Crustacean Genome Exploration Reveals the Evolutionary Origin of White Spot Syndrome Virus.</title>
        <authorList>
            <person name="Kawato S."/>
            <person name="Shitara A."/>
            <person name="Wang Y."/>
            <person name="Nozaki R."/>
            <person name="Kondo H."/>
            <person name="Hirono I."/>
        </authorList>
    </citation>
    <scope>NUCLEOTIDE SEQUENCE</scope>
    <source>
        <strain evidence="1">TUMSAT-1</strain>
    </source>
</reference>
<protein>
    <submittedName>
        <fullName evidence="1">Wsv446-like protein</fullName>
    </submittedName>
</protein>
<sequence>MSVCLYEKESCSCNTRLVPVPRSDSTESTLGCVSRVTSRLPCARICTPFGALLVFCSCSKHHYHHHHHSNSITHMHEPDNLLWEGSRHILHLSVPLHMWNDVMWFRLWHDPVKNCSCGLACISTFTGHHHTQSGWYDVYFDAVKNNEHRTNLRSAFFLSLKSASNFESTLTSVPSSLSSMSHAAQDEKIAVTSTEYAEPAGSAPSCKIMAADLGSLKKEWMLV</sequence>
<dbReference type="EMBL" id="BFCC01000006">
    <property type="protein sequence ID" value="GBG35394.1"/>
    <property type="molecule type" value="Genomic_DNA"/>
</dbReference>